<dbReference type="AlphaFoldDB" id="A0A2T1HX49"/>
<dbReference type="Gene3D" id="1.10.287.950">
    <property type="entry name" value="Methyl-accepting chemotaxis protein"/>
    <property type="match status" value="1"/>
</dbReference>
<evidence type="ECO:0000256" key="1">
    <source>
        <dbReference type="ARBA" id="ARBA00004651"/>
    </source>
</evidence>
<dbReference type="Gene3D" id="3.30.450.20">
    <property type="entry name" value="PAS domain"/>
    <property type="match status" value="1"/>
</dbReference>
<organism evidence="11 12">
    <name type="scientific">Alsobacter soli</name>
    <dbReference type="NCBI Taxonomy" id="2109933"/>
    <lineage>
        <taxon>Bacteria</taxon>
        <taxon>Pseudomonadati</taxon>
        <taxon>Pseudomonadota</taxon>
        <taxon>Alphaproteobacteria</taxon>
        <taxon>Hyphomicrobiales</taxon>
        <taxon>Alsobacteraceae</taxon>
        <taxon>Alsobacter</taxon>
    </lineage>
</organism>
<dbReference type="SMART" id="SM00283">
    <property type="entry name" value="MA"/>
    <property type="match status" value="1"/>
</dbReference>
<dbReference type="InterPro" id="IPR011620">
    <property type="entry name" value="Sig_transdc_His_kinase_LytS_TM"/>
</dbReference>
<dbReference type="GO" id="GO:0071555">
    <property type="term" value="P:cell wall organization"/>
    <property type="evidence" value="ECO:0007669"/>
    <property type="project" value="InterPro"/>
</dbReference>
<keyword evidence="2" id="KW-1003">Cell membrane</keyword>
<feature type="transmembrane region" description="Helical" evidence="8">
    <location>
        <begin position="39"/>
        <end position="58"/>
    </location>
</feature>
<accession>A0A2T1HX49</accession>
<dbReference type="InterPro" id="IPR013655">
    <property type="entry name" value="PAS_fold_3"/>
</dbReference>
<dbReference type="Pfam" id="PF07694">
    <property type="entry name" value="5TM-5TMR_LYT"/>
    <property type="match status" value="1"/>
</dbReference>
<dbReference type="EMBL" id="PVZS01000004">
    <property type="protein sequence ID" value="PSC06089.1"/>
    <property type="molecule type" value="Genomic_DNA"/>
</dbReference>
<dbReference type="SUPFAM" id="SSF55785">
    <property type="entry name" value="PYP-like sensor domain (PAS domain)"/>
    <property type="match status" value="1"/>
</dbReference>
<sequence length="610" mass="63556">MTSLHVALAYFHNASQLICALLAASVLSPWTARLGATRPLAIGLVFAAIAGLSMADPVRLLEGFAFDGRNAVLVIAAAWGGPWAAWIAGTLVAALRWHMGGVGMVPGLASIAVAVGAAALLASWRPGRWREDLPAYAVIAGLATVGGVLGLGSRSQIEALAPFLLVTGAANAGLAYLMGRLLAWNMRQLRAARDLADADRRLQALVRNIKGSVFQFVRDDDGAMRFTYVSEGIHGLIGISAAQLLADPRVLLTALHPDDLPRYRAALAESASTLAPGSFRGRYILRGATVWLQWDAVPRLEGGSLIWDGVVVDVTERVAEEQRAEETKRRVMAETAERLEDQLGAAVAALASSAGEIRAEMEAMLGRAHEASTATSLAKGVALQTVKTAGRLRADAVALAASAAAVASTTQAMAETARVNAEDVMRSLADVEELSRDSQEIDRMVSAIGEVAAQTNLLALNATIEAARAGEAGRGFAVVANEVKALSTQSAQAASQIGALVARIHAAVARTVVSITSVAQDSTRLGASASDLACSSEQCAGAAHRIGSATEDSSRQVEKLAELLERSDTHVHGAVEAADRVAQGAESHARHISAVAGELENFVRGVRPAA</sequence>
<feature type="transmembrane region" description="Helical" evidence="8">
    <location>
        <begin position="133"/>
        <end position="153"/>
    </location>
</feature>
<evidence type="ECO:0000256" key="6">
    <source>
        <dbReference type="ARBA" id="ARBA00023224"/>
    </source>
</evidence>
<evidence type="ECO:0000256" key="8">
    <source>
        <dbReference type="SAM" id="Phobius"/>
    </source>
</evidence>
<evidence type="ECO:0000256" key="2">
    <source>
        <dbReference type="ARBA" id="ARBA00022475"/>
    </source>
</evidence>
<keyword evidence="12" id="KW-1185">Reference proteome</keyword>
<dbReference type="GO" id="GO:0005886">
    <property type="term" value="C:plasma membrane"/>
    <property type="evidence" value="ECO:0007669"/>
    <property type="project" value="UniProtKB-SubCell"/>
</dbReference>
<evidence type="ECO:0000313" key="11">
    <source>
        <dbReference type="EMBL" id="PSC06089.1"/>
    </source>
</evidence>
<evidence type="ECO:0000259" key="9">
    <source>
        <dbReference type="PROSITE" id="PS50111"/>
    </source>
</evidence>
<evidence type="ECO:0000256" key="5">
    <source>
        <dbReference type="ARBA" id="ARBA00023136"/>
    </source>
</evidence>
<dbReference type="CDD" id="cd00130">
    <property type="entry name" value="PAS"/>
    <property type="match status" value="1"/>
</dbReference>
<reference evidence="12" key="1">
    <citation type="submission" date="2018-03" db="EMBL/GenBank/DDBJ databases">
        <authorList>
            <person name="Sun L."/>
            <person name="Liu H."/>
            <person name="Chen W."/>
            <person name="Huang K."/>
            <person name="Liu W."/>
            <person name="Gao X."/>
        </authorList>
    </citation>
    <scope>NUCLEOTIDE SEQUENCE [LARGE SCALE GENOMIC DNA]</scope>
    <source>
        <strain evidence="12">SH9</strain>
    </source>
</reference>
<gene>
    <name evidence="11" type="ORF">SLNSH_04590</name>
</gene>
<proteinExistence type="predicted"/>
<keyword evidence="3 8" id="KW-0812">Transmembrane</keyword>
<dbReference type="InterPro" id="IPR000014">
    <property type="entry name" value="PAS"/>
</dbReference>
<feature type="transmembrane region" description="Helical" evidence="8">
    <location>
        <begin position="101"/>
        <end position="121"/>
    </location>
</feature>
<dbReference type="RefSeq" id="WP_106335497.1">
    <property type="nucleotide sequence ID" value="NZ_PVZS01000004.1"/>
</dbReference>
<feature type="domain" description="PAS" evidence="10">
    <location>
        <begin position="216"/>
        <end position="274"/>
    </location>
</feature>
<evidence type="ECO:0000256" key="4">
    <source>
        <dbReference type="ARBA" id="ARBA00022989"/>
    </source>
</evidence>
<dbReference type="GO" id="GO:0000155">
    <property type="term" value="F:phosphorelay sensor kinase activity"/>
    <property type="evidence" value="ECO:0007669"/>
    <property type="project" value="InterPro"/>
</dbReference>
<dbReference type="Proteomes" id="UP000239772">
    <property type="component" value="Unassembled WGS sequence"/>
</dbReference>
<evidence type="ECO:0000256" key="3">
    <source>
        <dbReference type="ARBA" id="ARBA00022692"/>
    </source>
</evidence>
<dbReference type="InterPro" id="IPR035965">
    <property type="entry name" value="PAS-like_dom_sf"/>
</dbReference>
<feature type="transmembrane region" description="Helical" evidence="8">
    <location>
        <begin position="70"/>
        <end position="95"/>
    </location>
</feature>
<evidence type="ECO:0000313" key="12">
    <source>
        <dbReference type="Proteomes" id="UP000239772"/>
    </source>
</evidence>
<keyword evidence="5 8" id="KW-0472">Membrane</keyword>
<dbReference type="PANTHER" id="PTHR32089:SF112">
    <property type="entry name" value="LYSOZYME-LIKE PROTEIN-RELATED"/>
    <property type="match status" value="1"/>
</dbReference>
<comment type="caution">
    <text evidence="11">The sequence shown here is derived from an EMBL/GenBank/DDBJ whole genome shotgun (WGS) entry which is preliminary data.</text>
</comment>
<dbReference type="Pfam" id="PF00015">
    <property type="entry name" value="MCPsignal"/>
    <property type="match status" value="1"/>
</dbReference>
<name>A0A2T1HX49_9HYPH</name>
<dbReference type="PROSITE" id="PS50112">
    <property type="entry name" value="PAS"/>
    <property type="match status" value="1"/>
</dbReference>
<evidence type="ECO:0000259" key="10">
    <source>
        <dbReference type="PROSITE" id="PS50112"/>
    </source>
</evidence>
<dbReference type="PROSITE" id="PS50111">
    <property type="entry name" value="CHEMOTAXIS_TRANSDUC_2"/>
    <property type="match status" value="1"/>
</dbReference>
<dbReference type="Pfam" id="PF08447">
    <property type="entry name" value="PAS_3"/>
    <property type="match status" value="1"/>
</dbReference>
<dbReference type="OrthoDB" id="8147502at2"/>
<dbReference type="PANTHER" id="PTHR32089">
    <property type="entry name" value="METHYL-ACCEPTING CHEMOTAXIS PROTEIN MCPB"/>
    <property type="match status" value="1"/>
</dbReference>
<protein>
    <recommendedName>
        <fullName evidence="13">Methyl-accepting transducer domain-containing protein</fullName>
    </recommendedName>
</protein>
<keyword evidence="6 7" id="KW-0807">Transducer</keyword>
<feature type="domain" description="Methyl-accepting transducer" evidence="9">
    <location>
        <begin position="353"/>
        <end position="582"/>
    </location>
</feature>
<evidence type="ECO:0008006" key="13">
    <source>
        <dbReference type="Google" id="ProtNLM"/>
    </source>
</evidence>
<evidence type="ECO:0000256" key="7">
    <source>
        <dbReference type="PROSITE-ProRule" id="PRU00284"/>
    </source>
</evidence>
<comment type="subcellular location">
    <subcellularLocation>
        <location evidence="1">Cell membrane</location>
        <topology evidence="1">Multi-pass membrane protein</topology>
    </subcellularLocation>
</comment>
<keyword evidence="4 8" id="KW-1133">Transmembrane helix</keyword>
<dbReference type="InterPro" id="IPR004089">
    <property type="entry name" value="MCPsignal_dom"/>
</dbReference>
<feature type="transmembrane region" description="Helical" evidence="8">
    <location>
        <begin position="159"/>
        <end position="183"/>
    </location>
</feature>
<dbReference type="SUPFAM" id="SSF58104">
    <property type="entry name" value="Methyl-accepting chemotaxis protein (MCP) signaling domain"/>
    <property type="match status" value="1"/>
</dbReference>